<gene>
    <name evidence="1" type="ORF">CCV52592_0040</name>
</gene>
<dbReference type="GO" id="GO:0006310">
    <property type="term" value="P:DNA recombination"/>
    <property type="evidence" value="ECO:0007669"/>
    <property type="project" value="InterPro"/>
</dbReference>
<keyword evidence="2" id="KW-1185">Reference proteome</keyword>
<dbReference type="EMBL" id="CP000767">
    <property type="protein sequence ID" value="EAU00331.1"/>
    <property type="molecule type" value="Genomic_DNA"/>
</dbReference>
<accession>A7H0V1</accession>
<dbReference type="GO" id="GO:0000287">
    <property type="term" value="F:magnesium ion binding"/>
    <property type="evidence" value="ECO:0007669"/>
    <property type="project" value="InterPro"/>
</dbReference>
<dbReference type="STRING" id="360105.CCV52592_0040"/>
<dbReference type="Proteomes" id="UP000006380">
    <property type="component" value="Chromosome"/>
</dbReference>
<dbReference type="GO" id="GO:0006281">
    <property type="term" value="P:DNA repair"/>
    <property type="evidence" value="ECO:0007669"/>
    <property type="project" value="InterPro"/>
</dbReference>
<dbReference type="AlphaFoldDB" id="A7H0V1"/>
<protein>
    <submittedName>
        <fullName evidence="1">Endodeoxyribonuclease, RusA family</fullName>
    </submittedName>
</protein>
<dbReference type="SUPFAM" id="SSF103084">
    <property type="entry name" value="Holliday junction resolvase RusA"/>
    <property type="match status" value="1"/>
</dbReference>
<name>A7H0V1_CAMC5</name>
<dbReference type="HOGENOM" id="CLU_1955564_0_0_7"/>
<organism evidence="1 2">
    <name type="scientific">Campylobacter curvus (strain 525.92)</name>
    <dbReference type="NCBI Taxonomy" id="360105"/>
    <lineage>
        <taxon>Bacteria</taxon>
        <taxon>Pseudomonadati</taxon>
        <taxon>Campylobacterota</taxon>
        <taxon>Epsilonproteobacteria</taxon>
        <taxon>Campylobacterales</taxon>
        <taxon>Campylobacteraceae</taxon>
        <taxon>Campylobacter</taxon>
    </lineage>
</organism>
<evidence type="ECO:0000313" key="2">
    <source>
        <dbReference type="Proteomes" id="UP000006380"/>
    </source>
</evidence>
<dbReference type="KEGG" id="ccv:CCV52592_0040"/>
<proteinExistence type="predicted"/>
<reference evidence="1" key="1">
    <citation type="submission" date="2016-07" db="EMBL/GenBank/DDBJ databases">
        <title>Comparative genomics of the Campylobacter concisus group.</title>
        <authorList>
            <person name="Miller W.G."/>
            <person name="Yee E."/>
            <person name="Chapman M.H."/>
            <person name="Huynh S."/>
            <person name="Bono J.L."/>
            <person name="On S.L.W."/>
            <person name="StLeger J."/>
            <person name="Foster G."/>
            <person name="Parker C.T."/>
        </authorList>
    </citation>
    <scope>NUCLEOTIDE SEQUENCE</scope>
    <source>
        <strain evidence="1">525.92</strain>
    </source>
</reference>
<evidence type="ECO:0000313" key="1">
    <source>
        <dbReference type="EMBL" id="EAU00331.1"/>
    </source>
</evidence>
<dbReference type="Gene3D" id="3.30.1330.70">
    <property type="entry name" value="Holliday junction resolvase RusA"/>
    <property type="match status" value="1"/>
</dbReference>
<sequence length="143" mass="16536">MKLVYEFEITGLEYNPVPYKRTTQKMKFTKDYKKYLEWKTLLADAFCAANPNAPKRIIRRGKDWHAVPELCGAYFVETIAIYKDKTHGDTDNVAKGVLDALFKNDKYASGSYSYEYAGKGGIKVKIYEVGEAIDFIKEHRMKR</sequence>
<dbReference type="InterPro" id="IPR036614">
    <property type="entry name" value="RusA-like_sf"/>
</dbReference>